<dbReference type="EnsemblPlants" id="Pp3c11_12840V3.1">
    <property type="protein sequence ID" value="Pp3c11_12840V3.1"/>
    <property type="gene ID" value="Pp3c11_12840"/>
</dbReference>
<protein>
    <submittedName>
        <fullName evidence="3 4">Uncharacterized protein</fullName>
    </submittedName>
</protein>
<dbReference type="PANTHER" id="PTHR19321">
    <property type="entry name" value="PROTEIN REGULATOR OF CYTOKINESIS 1 PRC1-RELATED"/>
    <property type="match status" value="1"/>
</dbReference>
<dbReference type="Proteomes" id="UP000006727">
    <property type="component" value="Chromosome 11"/>
</dbReference>
<reference evidence="4" key="3">
    <citation type="submission" date="2020-12" db="UniProtKB">
        <authorList>
            <consortium name="EnsemblPlants"/>
        </authorList>
    </citation>
    <scope>IDENTIFICATION</scope>
</reference>
<comment type="similarity">
    <text evidence="1">Belongs to the MAP65/ASE1 family.</text>
</comment>
<evidence type="ECO:0000313" key="4">
    <source>
        <dbReference type="EnsemblPlants" id="Pp3c11_12840V3.1"/>
    </source>
</evidence>
<dbReference type="Gene3D" id="1.20.58.1520">
    <property type="match status" value="1"/>
</dbReference>
<evidence type="ECO:0000313" key="3">
    <source>
        <dbReference type="EMBL" id="PNR45195.1"/>
    </source>
</evidence>
<sequence>MVQQSVAETILDITCGTLLRELQLIWDEVGESEVEREKVLLQLEQECVEFYRRKVDGANVARVRQLQALASGEAEFLELYSALGEPAFSQQRKEERVRQFVEVKAEIAKIGDQITGNGEFQIPDEEDLSLRTLDIYHGELQALQKEKSERLYKEEEYMNTMHQLCSIMGMDFSQIVAEVHPSLDDSRKLPKSISKETLDVEKKKRVEKIKELGTSMSKYWSLMDTPVGERKALQPVSSLMLANEDDIVCPSSLTKETIKEVQTEVERLDVLKKSKMKELVLRKRLDLDEIGIHAHLEPDADTAADKLIAKIDSGVVDTAELLSKLEDEIAKVQGERASRKDIMIQMEKWMTACEEEGWLEDYNKDGNRFNAKGAHSNLKRAEKARAAIAKLPAMVHLLMQRTKSWEDERGVPFMFDGEFVRLLCILNEYKKLREDKDKEKRRLKNHKKVQDQAEEAHFGARASPAKPAPLSGKKVERSPRMSNIGGNGQNPASRSLYLCDAATQHPGAPELTRNGNTNARFVASNGTDKDSKLESTKPATPEKENARTGRESTPNPKI</sequence>
<dbReference type="AlphaFoldDB" id="A0A2K1JUJ2"/>
<feature type="compositionally biased region" description="Basic and acidic residues" evidence="2">
    <location>
        <begin position="527"/>
        <end position="550"/>
    </location>
</feature>
<dbReference type="GO" id="GO:0000226">
    <property type="term" value="P:microtubule cytoskeleton organization"/>
    <property type="evidence" value="ECO:0000318"/>
    <property type="project" value="GO_Central"/>
</dbReference>
<dbReference type="EMBL" id="ABEU02000011">
    <property type="protein sequence ID" value="PNR45195.1"/>
    <property type="molecule type" value="Genomic_DNA"/>
</dbReference>
<dbReference type="Pfam" id="PF03999">
    <property type="entry name" value="MAP65_ASE1"/>
    <property type="match status" value="2"/>
</dbReference>
<proteinExistence type="inferred from homology"/>
<reference evidence="3 5" key="1">
    <citation type="journal article" date="2008" name="Science">
        <title>The Physcomitrella genome reveals evolutionary insights into the conquest of land by plants.</title>
        <authorList>
            <person name="Rensing S."/>
            <person name="Lang D."/>
            <person name="Zimmer A."/>
            <person name="Terry A."/>
            <person name="Salamov A."/>
            <person name="Shapiro H."/>
            <person name="Nishiyama T."/>
            <person name="Perroud P.-F."/>
            <person name="Lindquist E."/>
            <person name="Kamisugi Y."/>
            <person name="Tanahashi T."/>
            <person name="Sakakibara K."/>
            <person name="Fujita T."/>
            <person name="Oishi K."/>
            <person name="Shin-I T."/>
            <person name="Kuroki Y."/>
            <person name="Toyoda A."/>
            <person name="Suzuki Y."/>
            <person name="Hashimoto A."/>
            <person name="Yamaguchi K."/>
            <person name="Sugano A."/>
            <person name="Kohara Y."/>
            <person name="Fujiyama A."/>
            <person name="Anterola A."/>
            <person name="Aoki S."/>
            <person name="Ashton N."/>
            <person name="Barbazuk W.B."/>
            <person name="Barker E."/>
            <person name="Bennetzen J."/>
            <person name="Bezanilla M."/>
            <person name="Blankenship R."/>
            <person name="Cho S.H."/>
            <person name="Dutcher S."/>
            <person name="Estelle M."/>
            <person name="Fawcett J.A."/>
            <person name="Gundlach H."/>
            <person name="Hanada K."/>
            <person name="Heyl A."/>
            <person name="Hicks K.A."/>
            <person name="Hugh J."/>
            <person name="Lohr M."/>
            <person name="Mayer K."/>
            <person name="Melkozernov A."/>
            <person name="Murata T."/>
            <person name="Nelson D."/>
            <person name="Pils B."/>
            <person name="Prigge M."/>
            <person name="Reiss B."/>
            <person name="Renner T."/>
            <person name="Rombauts S."/>
            <person name="Rushton P."/>
            <person name="Sanderfoot A."/>
            <person name="Schween G."/>
            <person name="Shiu S.-H."/>
            <person name="Stueber K."/>
            <person name="Theodoulou F.L."/>
            <person name="Tu H."/>
            <person name="Van de Peer Y."/>
            <person name="Verrier P.J."/>
            <person name="Waters E."/>
            <person name="Wood A."/>
            <person name="Yang L."/>
            <person name="Cove D."/>
            <person name="Cuming A."/>
            <person name="Hasebe M."/>
            <person name="Lucas S."/>
            <person name="Mishler D.B."/>
            <person name="Reski R."/>
            <person name="Grigoriev I."/>
            <person name="Quatrano R.S."/>
            <person name="Boore J.L."/>
        </authorList>
    </citation>
    <scope>NUCLEOTIDE SEQUENCE [LARGE SCALE GENOMIC DNA]</scope>
    <source>
        <strain evidence="4 5">cv. Gransden 2004</strain>
    </source>
</reference>
<dbReference type="InterPro" id="IPR007145">
    <property type="entry name" value="MAP65_Ase1_PRC1"/>
</dbReference>
<dbReference type="GO" id="GO:0008017">
    <property type="term" value="F:microtubule binding"/>
    <property type="evidence" value="ECO:0000318"/>
    <property type="project" value="GO_Central"/>
</dbReference>
<keyword evidence="5" id="KW-1185">Reference proteome</keyword>
<feature type="compositionally biased region" description="Basic and acidic residues" evidence="2">
    <location>
        <begin position="448"/>
        <end position="458"/>
    </location>
</feature>
<dbReference type="InParanoid" id="A0A2K1JUJ2"/>
<feature type="region of interest" description="Disordered" evidence="2">
    <location>
        <begin position="438"/>
        <end position="558"/>
    </location>
</feature>
<organism evidence="3">
    <name type="scientific">Physcomitrium patens</name>
    <name type="common">Spreading-leaved earth moss</name>
    <name type="synonym">Physcomitrella patens</name>
    <dbReference type="NCBI Taxonomy" id="3218"/>
    <lineage>
        <taxon>Eukaryota</taxon>
        <taxon>Viridiplantae</taxon>
        <taxon>Streptophyta</taxon>
        <taxon>Embryophyta</taxon>
        <taxon>Bryophyta</taxon>
        <taxon>Bryophytina</taxon>
        <taxon>Bryopsida</taxon>
        <taxon>Funariidae</taxon>
        <taxon>Funariales</taxon>
        <taxon>Funariaceae</taxon>
        <taxon>Physcomitrium</taxon>
    </lineage>
</organism>
<gene>
    <name evidence="3" type="ORF">PHYPA_014966</name>
</gene>
<dbReference type="GO" id="GO:0005819">
    <property type="term" value="C:spindle"/>
    <property type="evidence" value="ECO:0000318"/>
    <property type="project" value="GO_Central"/>
</dbReference>
<dbReference type="FunCoup" id="A0A2K1JUJ2">
    <property type="interactions" value="3472"/>
</dbReference>
<accession>A0A2K1JUJ2</accession>
<evidence type="ECO:0000313" key="5">
    <source>
        <dbReference type="Proteomes" id="UP000006727"/>
    </source>
</evidence>
<dbReference type="Gramene" id="Pp3c11_12840V3.1">
    <property type="protein sequence ID" value="Pp3c11_12840V3.1"/>
    <property type="gene ID" value="Pp3c11_12840"/>
</dbReference>
<dbReference type="STRING" id="3218.A0A2K1JUJ2"/>
<dbReference type="GO" id="GO:0005737">
    <property type="term" value="C:cytoplasm"/>
    <property type="evidence" value="ECO:0000318"/>
    <property type="project" value="GO_Central"/>
</dbReference>
<evidence type="ECO:0000256" key="1">
    <source>
        <dbReference type="ARBA" id="ARBA00006187"/>
    </source>
</evidence>
<dbReference type="PANTHER" id="PTHR19321:SF41">
    <property type="entry name" value="FASCETTO-RELATED"/>
    <property type="match status" value="1"/>
</dbReference>
<reference evidence="3 5" key="2">
    <citation type="journal article" date="2018" name="Plant J.">
        <title>The Physcomitrella patens chromosome-scale assembly reveals moss genome structure and evolution.</title>
        <authorList>
            <person name="Lang D."/>
            <person name="Ullrich K.K."/>
            <person name="Murat F."/>
            <person name="Fuchs J."/>
            <person name="Jenkins J."/>
            <person name="Haas F.B."/>
            <person name="Piednoel M."/>
            <person name="Gundlach H."/>
            <person name="Van Bel M."/>
            <person name="Meyberg R."/>
            <person name="Vives C."/>
            <person name="Morata J."/>
            <person name="Symeonidi A."/>
            <person name="Hiss M."/>
            <person name="Muchero W."/>
            <person name="Kamisugi Y."/>
            <person name="Saleh O."/>
            <person name="Blanc G."/>
            <person name="Decker E.L."/>
            <person name="van Gessel N."/>
            <person name="Grimwood J."/>
            <person name="Hayes R.D."/>
            <person name="Graham S.W."/>
            <person name="Gunter L.E."/>
            <person name="McDaniel S.F."/>
            <person name="Hoernstein S.N.W."/>
            <person name="Larsson A."/>
            <person name="Li F.W."/>
            <person name="Perroud P.F."/>
            <person name="Phillips J."/>
            <person name="Ranjan P."/>
            <person name="Rokshar D.S."/>
            <person name="Rothfels C.J."/>
            <person name="Schneider L."/>
            <person name="Shu S."/>
            <person name="Stevenson D.W."/>
            <person name="Thummler F."/>
            <person name="Tillich M."/>
            <person name="Villarreal Aguilar J.C."/>
            <person name="Widiez T."/>
            <person name="Wong G.K."/>
            <person name="Wymore A."/>
            <person name="Zhang Y."/>
            <person name="Zimmer A.D."/>
            <person name="Quatrano R.S."/>
            <person name="Mayer K.F.X."/>
            <person name="Goodstein D."/>
            <person name="Casacuberta J.M."/>
            <person name="Vandepoele K."/>
            <person name="Reski R."/>
            <person name="Cuming A.C."/>
            <person name="Tuskan G.A."/>
            <person name="Maumus F."/>
            <person name="Salse J."/>
            <person name="Schmutz J."/>
            <person name="Rensing S.A."/>
        </authorList>
    </citation>
    <scope>NUCLEOTIDE SEQUENCE [LARGE SCALE GENOMIC DNA]</scope>
    <source>
        <strain evidence="4 5">cv. Gransden 2004</strain>
    </source>
</reference>
<name>A0A2K1JUJ2_PHYPA</name>
<evidence type="ECO:0000256" key="2">
    <source>
        <dbReference type="SAM" id="MobiDB-lite"/>
    </source>
</evidence>